<comment type="caution">
    <text evidence="1">The sequence shown here is derived from an EMBL/GenBank/DDBJ whole genome shotgun (WGS) entry which is preliminary data.</text>
</comment>
<name>A0A4Z2I5H6_9TELE</name>
<gene>
    <name evidence="1" type="ORF">EYF80_017249</name>
</gene>
<protein>
    <submittedName>
        <fullName evidence="1">Uncharacterized protein</fullName>
    </submittedName>
</protein>
<keyword evidence="2" id="KW-1185">Reference proteome</keyword>
<dbReference type="Proteomes" id="UP000314294">
    <property type="component" value="Unassembled WGS sequence"/>
</dbReference>
<sequence length="113" mass="12158">MATFVVLKPFKRNSPDVAHQSVSRSGVPKWFRRFPDKNVCNISGVAWQHQSVHSPPMELEQTDVAVEVIITGQQQTAGARESHGGDATNDVVVAVEAELLVGTQVKQPAGGVV</sequence>
<evidence type="ECO:0000313" key="1">
    <source>
        <dbReference type="EMBL" id="TNN72473.1"/>
    </source>
</evidence>
<reference evidence="1 2" key="1">
    <citation type="submission" date="2019-03" db="EMBL/GenBank/DDBJ databases">
        <title>First draft genome of Liparis tanakae, snailfish: a comprehensive survey of snailfish specific genes.</title>
        <authorList>
            <person name="Kim W."/>
            <person name="Song I."/>
            <person name="Jeong J.-H."/>
            <person name="Kim D."/>
            <person name="Kim S."/>
            <person name="Ryu S."/>
            <person name="Song J.Y."/>
            <person name="Lee S.K."/>
        </authorList>
    </citation>
    <scope>NUCLEOTIDE SEQUENCE [LARGE SCALE GENOMIC DNA]</scope>
    <source>
        <tissue evidence="1">Muscle</tissue>
    </source>
</reference>
<organism evidence="1 2">
    <name type="scientific">Liparis tanakae</name>
    <name type="common">Tanaka's snailfish</name>
    <dbReference type="NCBI Taxonomy" id="230148"/>
    <lineage>
        <taxon>Eukaryota</taxon>
        <taxon>Metazoa</taxon>
        <taxon>Chordata</taxon>
        <taxon>Craniata</taxon>
        <taxon>Vertebrata</taxon>
        <taxon>Euteleostomi</taxon>
        <taxon>Actinopterygii</taxon>
        <taxon>Neopterygii</taxon>
        <taxon>Teleostei</taxon>
        <taxon>Neoteleostei</taxon>
        <taxon>Acanthomorphata</taxon>
        <taxon>Eupercaria</taxon>
        <taxon>Perciformes</taxon>
        <taxon>Cottioidei</taxon>
        <taxon>Cottales</taxon>
        <taxon>Liparidae</taxon>
        <taxon>Liparis</taxon>
    </lineage>
</organism>
<dbReference type="EMBL" id="SRLO01000136">
    <property type="protein sequence ID" value="TNN72473.1"/>
    <property type="molecule type" value="Genomic_DNA"/>
</dbReference>
<evidence type="ECO:0000313" key="2">
    <source>
        <dbReference type="Proteomes" id="UP000314294"/>
    </source>
</evidence>
<accession>A0A4Z2I5H6</accession>
<dbReference type="AlphaFoldDB" id="A0A4Z2I5H6"/>
<proteinExistence type="predicted"/>